<evidence type="ECO:0000259" key="5">
    <source>
        <dbReference type="PROSITE" id="PS50011"/>
    </source>
</evidence>
<dbReference type="AlphaFoldDB" id="A0A8H3LRL8"/>
<evidence type="ECO:0000256" key="4">
    <source>
        <dbReference type="ARBA" id="ARBA00022840"/>
    </source>
</evidence>
<dbReference type="PROSITE" id="PS50011">
    <property type="entry name" value="PROTEIN_KINASE_DOM"/>
    <property type="match status" value="1"/>
</dbReference>
<dbReference type="PRINTS" id="PR00109">
    <property type="entry name" value="TYRKINASE"/>
</dbReference>
<evidence type="ECO:0000256" key="1">
    <source>
        <dbReference type="ARBA" id="ARBA00022679"/>
    </source>
</evidence>
<dbReference type="Proteomes" id="UP000615446">
    <property type="component" value="Unassembled WGS sequence"/>
</dbReference>
<dbReference type="GO" id="GO:0004674">
    <property type="term" value="F:protein serine/threonine kinase activity"/>
    <property type="evidence" value="ECO:0007669"/>
    <property type="project" value="TreeGrafter"/>
</dbReference>
<dbReference type="Pfam" id="PF07714">
    <property type="entry name" value="PK_Tyr_Ser-Thr"/>
    <property type="match status" value="1"/>
</dbReference>
<proteinExistence type="predicted"/>
<dbReference type="InterPro" id="IPR051681">
    <property type="entry name" value="Ser/Thr_Kinases-Pseudokinases"/>
</dbReference>
<dbReference type="InterPro" id="IPR000719">
    <property type="entry name" value="Prot_kinase_dom"/>
</dbReference>
<sequence>MEMQKEVYKNEKPVNLWKVVYPDEYQLHMTLSPIDINETDDKVVYMDDLEKRKKAYGICGECKKPGTGEEWCQPCNAKKFEDNFKNWTSGNKDIDELIQQSQINAIHYKRCIEWIPFEKFQDVTYITRGGLGKIFSAQWPEGYIESWDIENERWERWANVTVALKSLDDSSDMSAEFVNEIKSHLQIHLWDIIQCYGITQDPETKDFMMVLKYCKDGNLREFLKKSGKNMDYGDKIGFLSEIIRGLIDIHHAEKVHKDLHSGNILFNKAPYISDLGMCQPANNEKQSDKREGVYGVLPYMAPEVLCGRPYTKAADIYSFGIVMNEFISEETPYESEAHNHMLAVQICKGLRPEISKDTPKLLADLITECWDADPENRPTAKEVHHLLKKMNRAKFKEKSEIYKQIKECEEVRKKKLSNEIPKIVQSHPHAVYTSRYLNFKNLPKPINSNLSLSKSAIVLRSADVREEPVSECVDCGIHR</sequence>
<keyword evidence="2" id="KW-0547">Nucleotide-binding</keyword>
<evidence type="ECO:0000256" key="3">
    <source>
        <dbReference type="ARBA" id="ARBA00022777"/>
    </source>
</evidence>
<dbReference type="InterPro" id="IPR011009">
    <property type="entry name" value="Kinase-like_dom_sf"/>
</dbReference>
<evidence type="ECO:0000256" key="2">
    <source>
        <dbReference type="ARBA" id="ARBA00022741"/>
    </source>
</evidence>
<dbReference type="InterPro" id="IPR001245">
    <property type="entry name" value="Ser-Thr/Tyr_kinase_cat_dom"/>
</dbReference>
<dbReference type="OrthoDB" id="1890790at2759"/>
<keyword evidence="3 6" id="KW-0418">Kinase</keyword>
<dbReference type="PANTHER" id="PTHR44329:SF288">
    <property type="entry name" value="MITOGEN-ACTIVATED PROTEIN KINASE KINASE KINASE 20"/>
    <property type="match status" value="1"/>
</dbReference>
<accession>A0A8H3LRL8</accession>
<dbReference type="GO" id="GO:0005524">
    <property type="term" value="F:ATP binding"/>
    <property type="evidence" value="ECO:0007669"/>
    <property type="project" value="UniProtKB-KW"/>
</dbReference>
<evidence type="ECO:0000313" key="6">
    <source>
        <dbReference type="EMBL" id="GES90901.1"/>
    </source>
</evidence>
<name>A0A8H3LRL8_9GLOM</name>
<dbReference type="Gene3D" id="1.10.510.10">
    <property type="entry name" value="Transferase(Phosphotransferase) domain 1"/>
    <property type="match status" value="1"/>
</dbReference>
<feature type="domain" description="Protein kinase" evidence="5">
    <location>
        <begin position="120"/>
        <end position="387"/>
    </location>
</feature>
<evidence type="ECO:0000313" key="7">
    <source>
        <dbReference type="Proteomes" id="UP000615446"/>
    </source>
</evidence>
<reference evidence="6" key="1">
    <citation type="submission" date="2019-10" db="EMBL/GenBank/DDBJ databases">
        <title>Conservation and host-specific expression of non-tandemly repeated heterogenous ribosome RNA gene in arbuscular mycorrhizal fungi.</title>
        <authorList>
            <person name="Maeda T."/>
            <person name="Kobayashi Y."/>
            <person name="Nakagawa T."/>
            <person name="Ezawa T."/>
            <person name="Yamaguchi K."/>
            <person name="Bino T."/>
            <person name="Nishimoto Y."/>
            <person name="Shigenobu S."/>
            <person name="Kawaguchi M."/>
        </authorList>
    </citation>
    <scope>NUCLEOTIDE SEQUENCE</scope>
    <source>
        <strain evidence="6">HR1</strain>
    </source>
</reference>
<dbReference type="PANTHER" id="PTHR44329">
    <property type="entry name" value="SERINE/THREONINE-PROTEIN KINASE TNNI3K-RELATED"/>
    <property type="match status" value="1"/>
</dbReference>
<gene>
    <name evidence="6" type="ORF">RCL2_001773100</name>
</gene>
<organism evidence="6 7">
    <name type="scientific">Rhizophagus clarus</name>
    <dbReference type="NCBI Taxonomy" id="94130"/>
    <lineage>
        <taxon>Eukaryota</taxon>
        <taxon>Fungi</taxon>
        <taxon>Fungi incertae sedis</taxon>
        <taxon>Mucoromycota</taxon>
        <taxon>Glomeromycotina</taxon>
        <taxon>Glomeromycetes</taxon>
        <taxon>Glomerales</taxon>
        <taxon>Glomeraceae</taxon>
        <taxon>Rhizophagus</taxon>
    </lineage>
</organism>
<keyword evidence="1" id="KW-0808">Transferase</keyword>
<protein>
    <submittedName>
        <fullName evidence="6">Kinase-like domain-containing protein</fullName>
    </submittedName>
</protein>
<dbReference type="EMBL" id="BLAL01000197">
    <property type="protein sequence ID" value="GES90901.1"/>
    <property type="molecule type" value="Genomic_DNA"/>
</dbReference>
<comment type="caution">
    <text evidence="6">The sequence shown here is derived from an EMBL/GenBank/DDBJ whole genome shotgun (WGS) entry which is preliminary data.</text>
</comment>
<keyword evidence="4" id="KW-0067">ATP-binding</keyword>
<dbReference type="SUPFAM" id="SSF56112">
    <property type="entry name" value="Protein kinase-like (PK-like)"/>
    <property type="match status" value="1"/>
</dbReference>